<dbReference type="EMBL" id="CP003620">
    <property type="protein sequence ID" value="AFZ11885.1"/>
    <property type="molecule type" value="Genomic_DNA"/>
</dbReference>
<evidence type="ECO:0000313" key="7">
    <source>
        <dbReference type="EMBL" id="AFZ11885.1"/>
    </source>
</evidence>
<dbReference type="EC" id="1.4.3.19" evidence="5"/>
<dbReference type="GO" id="GO:0009228">
    <property type="term" value="P:thiamine biosynthetic process"/>
    <property type="evidence" value="ECO:0007669"/>
    <property type="project" value="UniProtKB-KW"/>
</dbReference>
<reference evidence="7 8" key="1">
    <citation type="submission" date="2012-06" db="EMBL/GenBank/DDBJ databases">
        <title>Finished chromosome of genome of Crinalium epipsammum PCC 9333.</title>
        <authorList>
            <consortium name="US DOE Joint Genome Institute"/>
            <person name="Gugger M."/>
            <person name="Coursin T."/>
            <person name="Rippka R."/>
            <person name="Tandeau De Marsac N."/>
            <person name="Huntemann M."/>
            <person name="Wei C.-L."/>
            <person name="Han J."/>
            <person name="Detter J.C."/>
            <person name="Han C."/>
            <person name="Tapia R."/>
            <person name="Davenport K."/>
            <person name="Daligault H."/>
            <person name="Erkkila T."/>
            <person name="Gu W."/>
            <person name="Munk A.C.C."/>
            <person name="Teshima H."/>
            <person name="Xu Y."/>
            <person name="Chain P."/>
            <person name="Chen A."/>
            <person name="Krypides N."/>
            <person name="Mavromatis K."/>
            <person name="Markowitz V."/>
            <person name="Szeto E."/>
            <person name="Ivanova N."/>
            <person name="Mikhailova N."/>
            <person name="Ovchinnikova G."/>
            <person name="Pagani I."/>
            <person name="Pati A."/>
            <person name="Goodwin L."/>
            <person name="Peters L."/>
            <person name="Pitluck S."/>
            <person name="Woyke T."/>
            <person name="Kerfeld C."/>
        </authorList>
    </citation>
    <scope>NUCLEOTIDE SEQUENCE [LARGE SCALE GENOMIC DNA]</scope>
    <source>
        <strain evidence="7 8">PCC 9333</strain>
    </source>
</reference>
<dbReference type="RefSeq" id="WP_015202007.1">
    <property type="nucleotide sequence ID" value="NC_019753.1"/>
</dbReference>
<sequence>MNVASDILIIGSGIIGLSLAVELRRRGASVTVLSRDFKQAAAHAAAGMLAPQAENLPPSPMLDLCLRSRALYPEWVQTLEELTGAIALYWDCGILAPVYADQAPNELSNNGVVSHWLDKDAIAQLQPGLSSDVIGGYWYPEDAQVDNRALAQVLWLAAQNLGVDIREGVIVEEIQHQADRVVIVKTSAGDFSAQHYVLATGAWSNQFLSLPVYPKKGQMLSLQVPVNKYNHQAITEKLPLQRVLFGSEIYIVPRQDGRIVLGATSEEVGFEPNNTPAGIQKLLTAAIRLFPQLADFSIQELWWGFRPTTPDELPILGRSAYENLTIATGHYRNGILLAPITAVLLADMIMQQQVDPLLSYFHYSRF</sequence>
<dbReference type="UniPathway" id="UPA00060"/>
<dbReference type="HOGENOM" id="CLU_007884_4_5_3"/>
<dbReference type="NCBIfam" id="TIGR02352">
    <property type="entry name" value="thiamin_ThiO"/>
    <property type="match status" value="1"/>
</dbReference>
<dbReference type="OrthoDB" id="9805935at2"/>
<protein>
    <recommendedName>
        <fullName evidence="5">glycine oxidase</fullName>
        <ecNumber evidence="5">1.4.3.19</ecNumber>
    </recommendedName>
</protein>
<dbReference type="Pfam" id="PF01266">
    <property type="entry name" value="DAO"/>
    <property type="match status" value="1"/>
</dbReference>
<dbReference type="STRING" id="1173022.Cri9333_0970"/>
<keyword evidence="3 7" id="KW-0560">Oxidoreductase</keyword>
<comment type="pathway">
    <text evidence="1">Cofactor biosynthesis; thiamine diphosphate biosynthesis.</text>
</comment>
<comment type="catalytic activity">
    <reaction evidence="4">
        <text>glycine + O2 + H2O = glyoxylate + H2O2 + NH4(+)</text>
        <dbReference type="Rhea" id="RHEA:11532"/>
        <dbReference type="ChEBI" id="CHEBI:15377"/>
        <dbReference type="ChEBI" id="CHEBI:15379"/>
        <dbReference type="ChEBI" id="CHEBI:16240"/>
        <dbReference type="ChEBI" id="CHEBI:28938"/>
        <dbReference type="ChEBI" id="CHEBI:36655"/>
        <dbReference type="ChEBI" id="CHEBI:57305"/>
        <dbReference type="EC" id="1.4.3.19"/>
    </reaction>
</comment>
<dbReference type="GO" id="GO:0005737">
    <property type="term" value="C:cytoplasm"/>
    <property type="evidence" value="ECO:0007669"/>
    <property type="project" value="TreeGrafter"/>
</dbReference>
<accession>K9VXJ9</accession>
<evidence type="ECO:0000256" key="1">
    <source>
        <dbReference type="ARBA" id="ARBA00004948"/>
    </source>
</evidence>
<dbReference type="InterPro" id="IPR006076">
    <property type="entry name" value="FAD-dep_OxRdtase"/>
</dbReference>
<dbReference type="AlphaFoldDB" id="K9VXJ9"/>
<name>K9VXJ9_9CYAN</name>
<keyword evidence="8" id="KW-1185">Reference proteome</keyword>
<evidence type="ECO:0000256" key="4">
    <source>
        <dbReference type="ARBA" id="ARBA00049872"/>
    </source>
</evidence>
<dbReference type="GO" id="GO:0050660">
    <property type="term" value="F:flavin adenine dinucleotide binding"/>
    <property type="evidence" value="ECO:0007669"/>
    <property type="project" value="InterPro"/>
</dbReference>
<gene>
    <name evidence="7" type="ORF">Cri9333_0970</name>
</gene>
<dbReference type="KEGG" id="cep:Cri9333_0970"/>
<dbReference type="InterPro" id="IPR036188">
    <property type="entry name" value="FAD/NAD-bd_sf"/>
</dbReference>
<dbReference type="Gene3D" id="3.30.9.10">
    <property type="entry name" value="D-Amino Acid Oxidase, subunit A, domain 2"/>
    <property type="match status" value="1"/>
</dbReference>
<dbReference type="SUPFAM" id="SSF51905">
    <property type="entry name" value="FAD/NAD(P)-binding domain"/>
    <property type="match status" value="1"/>
</dbReference>
<dbReference type="PATRIC" id="fig|1173022.3.peg.1052"/>
<dbReference type="Gene3D" id="3.50.50.60">
    <property type="entry name" value="FAD/NAD(P)-binding domain"/>
    <property type="match status" value="1"/>
</dbReference>
<dbReference type="PANTHER" id="PTHR13847:SF289">
    <property type="entry name" value="GLYCINE OXIDASE"/>
    <property type="match status" value="1"/>
</dbReference>
<keyword evidence="2" id="KW-0784">Thiamine biosynthesis</keyword>
<evidence type="ECO:0000256" key="2">
    <source>
        <dbReference type="ARBA" id="ARBA00022977"/>
    </source>
</evidence>
<organism evidence="7 8">
    <name type="scientific">Crinalium epipsammum PCC 9333</name>
    <dbReference type="NCBI Taxonomy" id="1173022"/>
    <lineage>
        <taxon>Bacteria</taxon>
        <taxon>Bacillati</taxon>
        <taxon>Cyanobacteriota</taxon>
        <taxon>Cyanophyceae</taxon>
        <taxon>Gomontiellales</taxon>
        <taxon>Gomontiellaceae</taxon>
        <taxon>Crinalium</taxon>
    </lineage>
</organism>
<proteinExistence type="predicted"/>
<dbReference type="InterPro" id="IPR012727">
    <property type="entry name" value="Gly_oxidase_ThiO"/>
</dbReference>
<evidence type="ECO:0000259" key="6">
    <source>
        <dbReference type="Pfam" id="PF01266"/>
    </source>
</evidence>
<evidence type="ECO:0000256" key="5">
    <source>
        <dbReference type="ARBA" id="ARBA00050018"/>
    </source>
</evidence>
<dbReference type="eggNOG" id="COG0665">
    <property type="taxonomic scope" value="Bacteria"/>
</dbReference>
<dbReference type="PANTHER" id="PTHR13847">
    <property type="entry name" value="SARCOSINE DEHYDROGENASE-RELATED"/>
    <property type="match status" value="1"/>
</dbReference>
<dbReference type="GO" id="GO:0043799">
    <property type="term" value="F:glycine oxidase activity"/>
    <property type="evidence" value="ECO:0007669"/>
    <property type="project" value="UniProtKB-EC"/>
</dbReference>
<dbReference type="Proteomes" id="UP000010472">
    <property type="component" value="Chromosome"/>
</dbReference>
<dbReference type="GO" id="GO:0009229">
    <property type="term" value="P:thiamine diphosphate biosynthetic process"/>
    <property type="evidence" value="ECO:0007669"/>
    <property type="project" value="UniProtKB-UniPathway"/>
</dbReference>
<dbReference type="SUPFAM" id="SSF54373">
    <property type="entry name" value="FAD-linked reductases, C-terminal domain"/>
    <property type="match status" value="1"/>
</dbReference>
<evidence type="ECO:0000313" key="8">
    <source>
        <dbReference type="Proteomes" id="UP000010472"/>
    </source>
</evidence>
<evidence type="ECO:0000256" key="3">
    <source>
        <dbReference type="ARBA" id="ARBA00023002"/>
    </source>
</evidence>
<feature type="domain" description="FAD dependent oxidoreductase" evidence="6">
    <location>
        <begin position="6"/>
        <end position="348"/>
    </location>
</feature>